<dbReference type="InParanoid" id="A0A1B6PHK9"/>
<reference evidence="3" key="2">
    <citation type="journal article" date="2018" name="Plant J.">
        <title>The Sorghum bicolor reference genome: improved assembly, gene annotations, a transcriptome atlas, and signatures of genome organization.</title>
        <authorList>
            <person name="McCormick R.F."/>
            <person name="Truong S.K."/>
            <person name="Sreedasyam A."/>
            <person name="Jenkins J."/>
            <person name="Shu S."/>
            <person name="Sims D."/>
            <person name="Kennedy M."/>
            <person name="Amirebrahimi M."/>
            <person name="Weers B.D."/>
            <person name="McKinley B."/>
            <person name="Mattison A."/>
            <person name="Morishige D.T."/>
            <person name="Grimwood J."/>
            <person name="Schmutz J."/>
            <person name="Mullet J.E."/>
        </authorList>
    </citation>
    <scope>NUCLEOTIDE SEQUENCE [LARGE SCALE GENOMIC DNA]</scope>
    <source>
        <strain evidence="3">cv. BTx623</strain>
    </source>
</reference>
<evidence type="ECO:0000313" key="2">
    <source>
        <dbReference type="EMBL" id="KXG25168.1"/>
    </source>
</evidence>
<accession>A0A1B6PHK9</accession>
<organism evidence="2 3">
    <name type="scientific">Sorghum bicolor</name>
    <name type="common">Sorghum</name>
    <name type="synonym">Sorghum vulgare</name>
    <dbReference type="NCBI Taxonomy" id="4558"/>
    <lineage>
        <taxon>Eukaryota</taxon>
        <taxon>Viridiplantae</taxon>
        <taxon>Streptophyta</taxon>
        <taxon>Embryophyta</taxon>
        <taxon>Tracheophyta</taxon>
        <taxon>Spermatophyta</taxon>
        <taxon>Magnoliopsida</taxon>
        <taxon>Liliopsida</taxon>
        <taxon>Poales</taxon>
        <taxon>Poaceae</taxon>
        <taxon>PACMAD clade</taxon>
        <taxon>Panicoideae</taxon>
        <taxon>Andropogonodae</taxon>
        <taxon>Andropogoneae</taxon>
        <taxon>Sorghinae</taxon>
        <taxon>Sorghum</taxon>
    </lineage>
</organism>
<dbReference type="Gramene" id="KXG25168">
    <property type="protein sequence ID" value="KXG25168"/>
    <property type="gene ID" value="SORBI_3007G129900"/>
</dbReference>
<name>A0A1B6PHK9_SORBI</name>
<dbReference type="AlphaFoldDB" id="A0A1B6PHK9"/>
<feature type="compositionally biased region" description="Basic and acidic residues" evidence="1">
    <location>
        <begin position="233"/>
        <end position="248"/>
    </location>
</feature>
<evidence type="ECO:0000313" key="3">
    <source>
        <dbReference type="Proteomes" id="UP000000768"/>
    </source>
</evidence>
<reference evidence="2 3" key="1">
    <citation type="journal article" date="2009" name="Nature">
        <title>The Sorghum bicolor genome and the diversification of grasses.</title>
        <authorList>
            <person name="Paterson A.H."/>
            <person name="Bowers J.E."/>
            <person name="Bruggmann R."/>
            <person name="Dubchak I."/>
            <person name="Grimwood J."/>
            <person name="Gundlach H."/>
            <person name="Haberer G."/>
            <person name="Hellsten U."/>
            <person name="Mitros T."/>
            <person name="Poliakov A."/>
            <person name="Schmutz J."/>
            <person name="Spannagl M."/>
            <person name="Tang H."/>
            <person name="Wang X."/>
            <person name="Wicker T."/>
            <person name="Bharti A.K."/>
            <person name="Chapman J."/>
            <person name="Feltus F.A."/>
            <person name="Gowik U."/>
            <person name="Grigoriev I.V."/>
            <person name="Lyons E."/>
            <person name="Maher C.A."/>
            <person name="Martis M."/>
            <person name="Narechania A."/>
            <person name="Otillar R.P."/>
            <person name="Penning B.W."/>
            <person name="Salamov A.A."/>
            <person name="Wang Y."/>
            <person name="Zhang L."/>
            <person name="Carpita N.C."/>
            <person name="Freeling M."/>
            <person name="Gingle A.R."/>
            <person name="Hash C.T."/>
            <person name="Keller B."/>
            <person name="Klein P."/>
            <person name="Kresovich S."/>
            <person name="McCann M.C."/>
            <person name="Ming R."/>
            <person name="Peterson D.G."/>
            <person name="Mehboob-ur-Rahman"/>
            <person name="Ware D."/>
            <person name="Westhoff P."/>
            <person name="Mayer K.F."/>
            <person name="Messing J."/>
            <person name="Rokhsar D.S."/>
        </authorList>
    </citation>
    <scope>NUCLEOTIDE SEQUENCE [LARGE SCALE GENOMIC DNA]</scope>
    <source>
        <strain evidence="3">cv. BTx623</strain>
    </source>
</reference>
<proteinExistence type="predicted"/>
<sequence length="248" mass="27124">MPVKVVPFRMIFLGPNLPPQKSKGSPSRSPSPTPHRCLLMMRRFCCVRQVIRSMACLPIKPLDGAGGYLRWKESLLLRVHTLGVAYVLSEAPPAGAGGHDAAAKKWARDDAVCRGHILRTLSDRLLPDYARFATAAEFCFDTSTGDVFLEQLAHAEALGAAAELSDGAVAILLRRKIPSGMSLTTFTGDGKKALESIWEVARRAAAAGMDPWYKEKEMEDDSDDGDGPPIPEQTRKRAMSEHVGRRRA</sequence>
<feature type="region of interest" description="Disordered" evidence="1">
    <location>
        <begin position="211"/>
        <end position="248"/>
    </location>
</feature>
<dbReference type="Proteomes" id="UP000000768">
    <property type="component" value="Chromosome 7"/>
</dbReference>
<gene>
    <name evidence="2" type="ORF">SORBI_3007G129900</name>
</gene>
<keyword evidence="3" id="KW-1185">Reference proteome</keyword>
<dbReference type="EMBL" id="CM000766">
    <property type="protein sequence ID" value="KXG25168.1"/>
    <property type="molecule type" value="Genomic_DNA"/>
</dbReference>
<evidence type="ECO:0000256" key="1">
    <source>
        <dbReference type="SAM" id="MobiDB-lite"/>
    </source>
</evidence>
<protein>
    <submittedName>
        <fullName evidence="2">Uncharacterized protein</fullName>
    </submittedName>
</protein>
<dbReference type="eggNOG" id="ENOG502SY4H">
    <property type="taxonomic scope" value="Eukaryota"/>
</dbReference>